<dbReference type="InterPro" id="IPR032675">
    <property type="entry name" value="LRR_dom_sf"/>
</dbReference>
<comment type="caution">
    <text evidence="3">The sequence shown here is derived from an EMBL/GenBank/DDBJ whole genome shotgun (WGS) entry which is preliminary data.</text>
</comment>
<gene>
    <name evidence="3" type="ORF">CUNI_LOCUS5370</name>
</gene>
<dbReference type="OrthoDB" id="6146667at2759"/>
<keyword evidence="4" id="KW-1185">Reference proteome</keyword>
<dbReference type="PROSITE" id="PS51450">
    <property type="entry name" value="LRR"/>
    <property type="match status" value="4"/>
</dbReference>
<dbReference type="EMBL" id="CAJHNH020000779">
    <property type="protein sequence ID" value="CAG5119812.1"/>
    <property type="molecule type" value="Genomic_DNA"/>
</dbReference>
<evidence type="ECO:0000313" key="4">
    <source>
        <dbReference type="Proteomes" id="UP000678393"/>
    </source>
</evidence>
<dbReference type="Pfam" id="PF12799">
    <property type="entry name" value="LRR_4"/>
    <property type="match status" value="1"/>
</dbReference>
<dbReference type="PANTHER" id="PTHR46652">
    <property type="entry name" value="LEUCINE-RICH REPEAT AND IQ DOMAIN-CONTAINING PROTEIN 1-RELATED"/>
    <property type="match status" value="1"/>
</dbReference>
<dbReference type="InterPro" id="IPR050836">
    <property type="entry name" value="SDS22/Internalin_LRR"/>
</dbReference>
<name>A0A8S3YW66_9EUPU</name>
<keyword evidence="1" id="KW-0433">Leucine-rich repeat</keyword>
<dbReference type="Gene3D" id="3.80.10.10">
    <property type="entry name" value="Ribonuclease Inhibitor"/>
    <property type="match status" value="1"/>
</dbReference>
<accession>A0A8S3YW66</accession>
<dbReference type="Proteomes" id="UP000678393">
    <property type="component" value="Unassembled WGS sequence"/>
</dbReference>
<keyword evidence="2" id="KW-0677">Repeat</keyword>
<reference evidence="3" key="1">
    <citation type="submission" date="2021-04" db="EMBL/GenBank/DDBJ databases">
        <authorList>
            <consortium name="Molecular Ecology Group"/>
        </authorList>
    </citation>
    <scope>NUCLEOTIDE SEQUENCE</scope>
</reference>
<evidence type="ECO:0000256" key="2">
    <source>
        <dbReference type="ARBA" id="ARBA00022737"/>
    </source>
</evidence>
<dbReference type="PANTHER" id="PTHR46652:SF8">
    <property type="entry name" value="LEUCINE RICH REPEAT CONTAINING 23"/>
    <property type="match status" value="1"/>
</dbReference>
<dbReference type="AlphaFoldDB" id="A0A8S3YW66"/>
<organism evidence="3 4">
    <name type="scientific">Candidula unifasciata</name>
    <dbReference type="NCBI Taxonomy" id="100452"/>
    <lineage>
        <taxon>Eukaryota</taxon>
        <taxon>Metazoa</taxon>
        <taxon>Spiralia</taxon>
        <taxon>Lophotrochozoa</taxon>
        <taxon>Mollusca</taxon>
        <taxon>Gastropoda</taxon>
        <taxon>Heterobranchia</taxon>
        <taxon>Euthyneura</taxon>
        <taxon>Panpulmonata</taxon>
        <taxon>Eupulmonata</taxon>
        <taxon>Stylommatophora</taxon>
        <taxon>Helicina</taxon>
        <taxon>Helicoidea</taxon>
        <taxon>Geomitridae</taxon>
        <taxon>Candidula</taxon>
    </lineage>
</organism>
<feature type="non-terminal residue" evidence="3">
    <location>
        <position position="205"/>
    </location>
</feature>
<dbReference type="InterPro" id="IPR025875">
    <property type="entry name" value="Leu-rich_rpt_4"/>
</dbReference>
<dbReference type="SUPFAM" id="SSF52075">
    <property type="entry name" value="Outer arm dynein light chain 1"/>
    <property type="match status" value="1"/>
</dbReference>
<evidence type="ECO:0000256" key="1">
    <source>
        <dbReference type="ARBA" id="ARBA00022614"/>
    </source>
</evidence>
<protein>
    <submittedName>
        <fullName evidence="3">Uncharacterized protein</fullName>
    </submittedName>
</protein>
<sequence length="205" mass="23301">METTDTSKMTDVLFEMKTEPIPQDPQLSFKSNDEEILRDVCLNNGINFKKIAIEGPQTKVLEMFFSGYPRLTGMHFFPNLTTLTVIGQSVCCLEGLSAAYNLEELWVAECHLSKIEGLDKCKALTKLYLYGNKISVIENISHLTNIKVLWLNNNLIKNIENLHTLNKLRELNLAENLIEKIGNSLMQNSQLEDLNLSGNPLWSLR</sequence>
<evidence type="ECO:0000313" key="3">
    <source>
        <dbReference type="EMBL" id="CAG5119812.1"/>
    </source>
</evidence>
<proteinExistence type="predicted"/>
<dbReference type="SMART" id="SM00365">
    <property type="entry name" value="LRR_SD22"/>
    <property type="match status" value="3"/>
</dbReference>
<dbReference type="InterPro" id="IPR001611">
    <property type="entry name" value="Leu-rich_rpt"/>
</dbReference>